<dbReference type="Gene3D" id="3.40.50.2000">
    <property type="entry name" value="Glycogen Phosphorylase B"/>
    <property type="match status" value="2"/>
</dbReference>
<dbReference type="NCBIfam" id="TIGR03999">
    <property type="entry name" value="thiol_BshA"/>
    <property type="match status" value="1"/>
</dbReference>
<comment type="caution">
    <text evidence="3">The sequence shown here is derived from an EMBL/GenBank/DDBJ whole genome shotgun (WGS) entry which is preliminary data.</text>
</comment>
<evidence type="ECO:0000259" key="2">
    <source>
        <dbReference type="Pfam" id="PF13439"/>
    </source>
</evidence>
<dbReference type="Proteomes" id="UP001560573">
    <property type="component" value="Unassembled WGS sequence"/>
</dbReference>
<dbReference type="InterPro" id="IPR001296">
    <property type="entry name" value="Glyco_trans_1"/>
</dbReference>
<gene>
    <name evidence="3" type="primary">bshA</name>
    <name evidence="3" type="ORF">QTN47_10505</name>
</gene>
<dbReference type="PANTHER" id="PTHR45947:SF3">
    <property type="entry name" value="SULFOQUINOVOSYL TRANSFERASE SQD2"/>
    <property type="match status" value="1"/>
</dbReference>
<keyword evidence="4" id="KW-1185">Reference proteome</keyword>
<name>A0ABV3ZDL7_9BACT</name>
<dbReference type="InterPro" id="IPR050194">
    <property type="entry name" value="Glycosyltransferase_grp1"/>
</dbReference>
<sequence>MRIGIVCYPTFGGSGVLATELGKALADKGHSVHFITYQQPVRLNVFSANIYYHEVRVPAYPLFDYSPYEVALASTMVDVILNHDLDLLHVHYAIPHASAAYMAKQIAQKRGRNIPVITTLHGTDITLVGRNKMYEPVVTFSINESDAITAVSENLREETFKWFKITKEIEVIYNFVDMSRFDKKPIDAFRKVIAPNGEKIIIHASNFRSVKRVEDVITTFAGIHPKVPSKLLMVGDGPERSAMETMVKDLNLHDDVRFLGKQEQIEEIYAIADLFLLPSNYESFGLAALEAMAAKVPVISTNAGGLPEVNIEGKTGYLTNVGDTNAMTQKAIELLSNEALLQEFKQHAFEQASHFDIHNIVPVYEKLYARFCRMDCEEKLNA</sequence>
<evidence type="ECO:0000259" key="1">
    <source>
        <dbReference type="Pfam" id="PF00534"/>
    </source>
</evidence>
<dbReference type="RefSeq" id="WP_369329328.1">
    <property type="nucleotide sequence ID" value="NZ_JAULBC010000002.1"/>
</dbReference>
<proteinExistence type="predicted"/>
<dbReference type="Pfam" id="PF13439">
    <property type="entry name" value="Glyco_transf_4"/>
    <property type="match status" value="1"/>
</dbReference>
<accession>A0ABV3ZDL7</accession>
<dbReference type="PANTHER" id="PTHR45947">
    <property type="entry name" value="SULFOQUINOVOSYL TRANSFERASE SQD2"/>
    <property type="match status" value="1"/>
</dbReference>
<dbReference type="InterPro" id="IPR028098">
    <property type="entry name" value="Glyco_trans_4-like_N"/>
</dbReference>
<feature type="domain" description="Glycosyltransferase subfamily 4-like N-terminal" evidence="2">
    <location>
        <begin position="11"/>
        <end position="180"/>
    </location>
</feature>
<evidence type="ECO:0000313" key="3">
    <source>
        <dbReference type="EMBL" id="MEX6687928.1"/>
    </source>
</evidence>
<dbReference type="InterPro" id="IPR023881">
    <property type="entry name" value="Thiol_BshA"/>
</dbReference>
<dbReference type="SUPFAM" id="SSF53756">
    <property type="entry name" value="UDP-Glycosyltransferase/glycogen phosphorylase"/>
    <property type="match status" value="1"/>
</dbReference>
<protein>
    <submittedName>
        <fullName evidence="3">N-acetyl-alpha-D-glucosaminyl L-malate synthase BshA</fullName>
    </submittedName>
</protein>
<reference evidence="3 4" key="1">
    <citation type="submission" date="2023-07" db="EMBL/GenBank/DDBJ databases">
        <authorList>
            <person name="Lian W.-H."/>
        </authorList>
    </citation>
    <scope>NUCLEOTIDE SEQUENCE [LARGE SCALE GENOMIC DNA]</scope>
    <source>
        <strain evidence="3 4">SYSU DXS3180</strain>
    </source>
</reference>
<feature type="domain" description="Glycosyl transferase family 1" evidence="1">
    <location>
        <begin position="190"/>
        <end position="349"/>
    </location>
</feature>
<evidence type="ECO:0000313" key="4">
    <source>
        <dbReference type="Proteomes" id="UP001560573"/>
    </source>
</evidence>
<dbReference type="EMBL" id="JAULBC010000002">
    <property type="protein sequence ID" value="MEX6687928.1"/>
    <property type="molecule type" value="Genomic_DNA"/>
</dbReference>
<organism evidence="3 4">
    <name type="scientific">Danxiaibacter flavus</name>
    <dbReference type="NCBI Taxonomy" id="3049108"/>
    <lineage>
        <taxon>Bacteria</taxon>
        <taxon>Pseudomonadati</taxon>
        <taxon>Bacteroidota</taxon>
        <taxon>Chitinophagia</taxon>
        <taxon>Chitinophagales</taxon>
        <taxon>Chitinophagaceae</taxon>
        <taxon>Danxiaibacter</taxon>
    </lineage>
</organism>
<dbReference type="Pfam" id="PF00534">
    <property type="entry name" value="Glycos_transf_1"/>
    <property type="match status" value="1"/>
</dbReference>